<gene>
    <name evidence="1" type="ORF">S03H2_14197</name>
</gene>
<reference evidence="1" key="1">
    <citation type="journal article" date="2014" name="Front. Microbiol.">
        <title>High frequency of phylogenetically diverse reductive dehalogenase-homologous genes in deep subseafloor sedimentary metagenomes.</title>
        <authorList>
            <person name="Kawai M."/>
            <person name="Futagami T."/>
            <person name="Toyoda A."/>
            <person name="Takaki Y."/>
            <person name="Nishi S."/>
            <person name="Hori S."/>
            <person name="Arai W."/>
            <person name="Tsubouchi T."/>
            <person name="Morono Y."/>
            <person name="Uchiyama I."/>
            <person name="Ito T."/>
            <person name="Fujiyama A."/>
            <person name="Inagaki F."/>
            <person name="Takami H."/>
        </authorList>
    </citation>
    <scope>NUCLEOTIDE SEQUENCE</scope>
    <source>
        <strain evidence="1">Expedition CK06-06</strain>
    </source>
</reference>
<accession>X1FCB8</accession>
<name>X1FCB8_9ZZZZ</name>
<comment type="caution">
    <text evidence="1">The sequence shown here is derived from an EMBL/GenBank/DDBJ whole genome shotgun (WGS) entry which is preliminary data.</text>
</comment>
<evidence type="ECO:0000313" key="1">
    <source>
        <dbReference type="EMBL" id="GAH42602.1"/>
    </source>
</evidence>
<dbReference type="EMBL" id="BARU01007199">
    <property type="protein sequence ID" value="GAH42602.1"/>
    <property type="molecule type" value="Genomic_DNA"/>
</dbReference>
<sequence>MKLMLDASFPQREAAIKAGGDGIQLQLELPESDAKHLPELLKFKGESFKIVLLTKGELEEDE</sequence>
<dbReference type="AlphaFoldDB" id="X1FCB8"/>
<proteinExistence type="predicted"/>
<organism evidence="1">
    <name type="scientific">marine sediment metagenome</name>
    <dbReference type="NCBI Taxonomy" id="412755"/>
    <lineage>
        <taxon>unclassified sequences</taxon>
        <taxon>metagenomes</taxon>
        <taxon>ecological metagenomes</taxon>
    </lineage>
</organism>
<protein>
    <submittedName>
        <fullName evidence="1">Uncharacterized protein</fullName>
    </submittedName>
</protein>